<dbReference type="OrthoDB" id="9815801at2"/>
<organism evidence="1 2">
    <name type="scientific">Seleniivibrio woodruffii</name>
    <dbReference type="NCBI Taxonomy" id="1078050"/>
    <lineage>
        <taxon>Bacteria</taxon>
        <taxon>Pseudomonadati</taxon>
        <taxon>Deferribacterota</taxon>
        <taxon>Deferribacteres</taxon>
        <taxon>Deferribacterales</taxon>
        <taxon>Geovibrionaceae</taxon>
        <taxon>Seleniivibrio</taxon>
    </lineage>
</organism>
<keyword evidence="2" id="KW-1185">Reference proteome</keyword>
<dbReference type="EMBL" id="SMGG01000003">
    <property type="protein sequence ID" value="TCK62580.1"/>
    <property type="molecule type" value="Genomic_DNA"/>
</dbReference>
<sequence length="111" mass="12794">MSQIPPDRHSLVVEDKIALLNRLSAFYKMSEFFFSLDKDTVRTANDHDILAVSRQVEIAINNSEAADRIKEICDRLKLLEINGSENTNIMKKKNLLRRKLLKLTQTLGDKH</sequence>
<evidence type="ECO:0000313" key="2">
    <source>
        <dbReference type="Proteomes" id="UP000294614"/>
    </source>
</evidence>
<name>A0A4R1KEQ2_9BACT</name>
<proteinExistence type="predicted"/>
<protein>
    <submittedName>
        <fullName evidence="1">Uncharacterized protein</fullName>
    </submittedName>
</protein>
<gene>
    <name evidence="1" type="ORF">C8D98_1109</name>
</gene>
<dbReference type="Proteomes" id="UP000294614">
    <property type="component" value="Unassembled WGS sequence"/>
</dbReference>
<evidence type="ECO:0000313" key="1">
    <source>
        <dbReference type="EMBL" id="TCK62580.1"/>
    </source>
</evidence>
<dbReference type="RefSeq" id="WP_132872743.1">
    <property type="nucleotide sequence ID" value="NZ_JAJUHT010000004.1"/>
</dbReference>
<reference evidence="1 2" key="1">
    <citation type="submission" date="2019-03" db="EMBL/GenBank/DDBJ databases">
        <title>Genomic Encyclopedia of Type Strains, Phase IV (KMG-IV): sequencing the most valuable type-strain genomes for metagenomic binning, comparative biology and taxonomic classification.</title>
        <authorList>
            <person name="Goeker M."/>
        </authorList>
    </citation>
    <scope>NUCLEOTIDE SEQUENCE [LARGE SCALE GENOMIC DNA]</scope>
    <source>
        <strain evidence="1 2">DSM 24984</strain>
    </source>
</reference>
<accession>A0A4R1KEQ2</accession>
<comment type="caution">
    <text evidence="1">The sequence shown here is derived from an EMBL/GenBank/DDBJ whole genome shotgun (WGS) entry which is preliminary data.</text>
</comment>
<dbReference type="AlphaFoldDB" id="A0A4R1KEQ2"/>